<feature type="compositionally biased region" description="Polar residues" evidence="1">
    <location>
        <begin position="124"/>
        <end position="158"/>
    </location>
</feature>
<gene>
    <name evidence="2" type="ORF">GOCE00092_LOCUS19989</name>
</gene>
<name>A0A7S1YE87_9STRA</name>
<dbReference type="EMBL" id="HBGK01038499">
    <property type="protein sequence ID" value="CAD9297483.1"/>
    <property type="molecule type" value="Transcribed_RNA"/>
</dbReference>
<organism evidence="2">
    <name type="scientific">Grammatophora oceanica</name>
    <dbReference type="NCBI Taxonomy" id="210454"/>
    <lineage>
        <taxon>Eukaryota</taxon>
        <taxon>Sar</taxon>
        <taxon>Stramenopiles</taxon>
        <taxon>Ochrophyta</taxon>
        <taxon>Bacillariophyta</taxon>
        <taxon>Fragilariophyceae</taxon>
        <taxon>Fragilariophycidae</taxon>
        <taxon>Rhabdonematales</taxon>
        <taxon>Grammatophoraceae</taxon>
        <taxon>Grammatophora</taxon>
    </lineage>
</organism>
<protein>
    <submittedName>
        <fullName evidence="2">Uncharacterized protein</fullName>
    </submittedName>
</protein>
<feature type="region of interest" description="Disordered" evidence="1">
    <location>
        <begin position="93"/>
        <end position="291"/>
    </location>
</feature>
<accession>A0A7S1YE87</accession>
<dbReference type="AlphaFoldDB" id="A0A7S1YE87"/>
<reference evidence="2" key="1">
    <citation type="submission" date="2021-01" db="EMBL/GenBank/DDBJ databases">
        <authorList>
            <person name="Corre E."/>
            <person name="Pelletier E."/>
            <person name="Niang G."/>
            <person name="Scheremetjew M."/>
            <person name="Finn R."/>
            <person name="Kale V."/>
            <person name="Holt S."/>
            <person name="Cochrane G."/>
            <person name="Meng A."/>
            <person name="Brown T."/>
            <person name="Cohen L."/>
        </authorList>
    </citation>
    <scope>NUCLEOTIDE SEQUENCE</scope>
    <source>
        <strain evidence="2">CCMP 410</strain>
    </source>
</reference>
<feature type="compositionally biased region" description="Pro residues" evidence="1">
    <location>
        <begin position="266"/>
        <end position="281"/>
    </location>
</feature>
<proteinExistence type="predicted"/>
<sequence length="291" mass="31465">MTHNPLAMPFGATPMHGAQYSGVPQTYQPAGGYREGMDMNLFPYPQRGSHEGQSTLHQSQLLLRHQYEMQHRQLLQAYHEQQHQAGRQPQLLQGAGLQGFPGGILPAPSFDTQQGSGGEAFGSAITSPQRGMRQTFSGQLQQPHRTSFRTLASAQDSSAPGEHGSFDPPLGGAESGYQGSGEDDSGRKMPPWGTATGSDRDRSSSFEEPSPGRMNPSAQSFAPSYAQQGQQQQTGYMYPPYGHHAQQQQPRMYSTGAGYDYTQPGAYPPLPSAREPPPPSSDPKSGKDSKS</sequence>
<evidence type="ECO:0000313" key="2">
    <source>
        <dbReference type="EMBL" id="CAD9297483.1"/>
    </source>
</evidence>
<feature type="compositionally biased region" description="Polar residues" evidence="1">
    <location>
        <begin position="216"/>
        <end position="226"/>
    </location>
</feature>
<evidence type="ECO:0000256" key="1">
    <source>
        <dbReference type="SAM" id="MobiDB-lite"/>
    </source>
</evidence>